<feature type="transmembrane region" description="Helical" evidence="5">
    <location>
        <begin position="202"/>
        <end position="220"/>
    </location>
</feature>
<evidence type="ECO:0000256" key="4">
    <source>
        <dbReference type="ARBA" id="ARBA00023136"/>
    </source>
</evidence>
<evidence type="ECO:0000256" key="5">
    <source>
        <dbReference type="SAM" id="Phobius"/>
    </source>
</evidence>
<comment type="subcellular location">
    <subcellularLocation>
        <location evidence="1">Membrane</location>
        <topology evidence="1">Multi-pass membrane protein</topology>
    </subcellularLocation>
</comment>
<feature type="transmembrane region" description="Helical" evidence="5">
    <location>
        <begin position="361"/>
        <end position="383"/>
    </location>
</feature>
<feature type="transmembrane region" description="Helical" evidence="5">
    <location>
        <begin position="176"/>
        <end position="195"/>
    </location>
</feature>
<dbReference type="Proteomes" id="UP000186795">
    <property type="component" value="Unassembled WGS sequence"/>
</dbReference>
<sequence>MSLLWMTGQRQLNRLFHLMVVCAVLGPTLGVTLLPGFRMTGFRVVLFLLVAGLIIRRIRHHSPELSPLVPVRRYVAFFACWAIYGWVSLAWAGHLESGLKYSSFLVMMLLLCLSFPYFIHSSGSIRRSSRILFGVFFVLVIFGLVESLTMWHLPVSRYFGENQPYPTSFFTNQNDFATAITLGLPFLVTALYMIPMRRWNKGVVYATGVIALVCLLMTGSRSNSGFALPLAGLVWGLLIPFTVERWKLNRTHLLKGAGLLLLAILLVHQLTSILLSQHSRDKLGSTLGVFQDLQGWDFREGGEEKLKQAASGDQSIHTRKALIANGLRLLHQSRYLGVGAGNIEYYMQGMPGVDKTNIHNWWAEVLVNFGVVIFIPYMALYFLLLYRLWRLARVKGPKLPSPWIRWGAVSSLIALIGYFFGGMSPSTAIHFTPMWVVLGFALAVVAAGSREREASSPRGRDSA</sequence>
<organism evidence="7 8">
    <name type="scientific">Kroppenstedtia eburnea</name>
    <dbReference type="NCBI Taxonomy" id="714067"/>
    <lineage>
        <taxon>Bacteria</taxon>
        <taxon>Bacillati</taxon>
        <taxon>Bacillota</taxon>
        <taxon>Bacilli</taxon>
        <taxon>Bacillales</taxon>
        <taxon>Thermoactinomycetaceae</taxon>
        <taxon>Kroppenstedtia</taxon>
    </lineage>
</organism>
<keyword evidence="3 5" id="KW-1133">Transmembrane helix</keyword>
<reference evidence="8" key="1">
    <citation type="submission" date="2017-01" db="EMBL/GenBank/DDBJ databases">
        <authorList>
            <person name="Varghese N."/>
            <person name="Submissions S."/>
        </authorList>
    </citation>
    <scope>NUCLEOTIDE SEQUENCE [LARGE SCALE GENOMIC DNA]</scope>
    <source>
        <strain evidence="8">DSM 45196</strain>
    </source>
</reference>
<dbReference type="RefSeq" id="WP_076523785.1">
    <property type="nucleotide sequence ID" value="NZ_CP048103.1"/>
</dbReference>
<keyword evidence="2 5" id="KW-0812">Transmembrane</keyword>
<feature type="transmembrane region" description="Helical" evidence="5">
    <location>
        <begin position="37"/>
        <end position="55"/>
    </location>
</feature>
<evidence type="ECO:0000313" key="7">
    <source>
        <dbReference type="EMBL" id="SIS51352.1"/>
    </source>
</evidence>
<feature type="transmembrane region" description="Helical" evidence="5">
    <location>
        <begin position="256"/>
        <end position="275"/>
    </location>
</feature>
<protein>
    <submittedName>
        <fullName evidence="7">O-Antigen ligase</fullName>
    </submittedName>
</protein>
<feature type="transmembrane region" description="Helical" evidence="5">
    <location>
        <begin position="101"/>
        <end position="119"/>
    </location>
</feature>
<dbReference type="InterPro" id="IPR007016">
    <property type="entry name" value="O-antigen_ligase-rel_domated"/>
</dbReference>
<evidence type="ECO:0000259" key="6">
    <source>
        <dbReference type="Pfam" id="PF04932"/>
    </source>
</evidence>
<dbReference type="EMBL" id="FTOD01000002">
    <property type="protein sequence ID" value="SIS51352.1"/>
    <property type="molecule type" value="Genomic_DNA"/>
</dbReference>
<feature type="transmembrane region" description="Helical" evidence="5">
    <location>
        <begin position="12"/>
        <end position="31"/>
    </location>
</feature>
<feature type="transmembrane region" description="Helical" evidence="5">
    <location>
        <begin position="403"/>
        <end position="421"/>
    </location>
</feature>
<feature type="transmembrane region" description="Helical" evidence="5">
    <location>
        <begin position="131"/>
        <end position="153"/>
    </location>
</feature>
<feature type="transmembrane region" description="Helical" evidence="5">
    <location>
        <begin position="427"/>
        <end position="448"/>
    </location>
</feature>
<proteinExistence type="predicted"/>
<feature type="transmembrane region" description="Helical" evidence="5">
    <location>
        <begin position="226"/>
        <end position="244"/>
    </location>
</feature>
<feature type="transmembrane region" description="Helical" evidence="5">
    <location>
        <begin position="75"/>
        <end position="95"/>
    </location>
</feature>
<dbReference type="AlphaFoldDB" id="A0A1N7JPS7"/>
<gene>
    <name evidence="7" type="ORF">SAMN05421790_102247</name>
</gene>
<name>A0A1N7JPS7_9BACL</name>
<evidence type="ECO:0000256" key="1">
    <source>
        <dbReference type="ARBA" id="ARBA00004141"/>
    </source>
</evidence>
<evidence type="ECO:0000256" key="3">
    <source>
        <dbReference type="ARBA" id="ARBA00022989"/>
    </source>
</evidence>
<keyword evidence="4 5" id="KW-0472">Membrane</keyword>
<dbReference type="GO" id="GO:0016874">
    <property type="term" value="F:ligase activity"/>
    <property type="evidence" value="ECO:0007669"/>
    <property type="project" value="UniProtKB-KW"/>
</dbReference>
<accession>A0A1N7JPS7</accession>
<dbReference type="GO" id="GO:0016020">
    <property type="term" value="C:membrane"/>
    <property type="evidence" value="ECO:0007669"/>
    <property type="project" value="UniProtKB-SubCell"/>
</dbReference>
<evidence type="ECO:0000313" key="8">
    <source>
        <dbReference type="Proteomes" id="UP000186795"/>
    </source>
</evidence>
<dbReference type="InterPro" id="IPR051533">
    <property type="entry name" value="WaaL-like"/>
</dbReference>
<dbReference type="Pfam" id="PF04932">
    <property type="entry name" value="Wzy_C"/>
    <property type="match status" value="1"/>
</dbReference>
<dbReference type="OrthoDB" id="9255580at2"/>
<evidence type="ECO:0000256" key="2">
    <source>
        <dbReference type="ARBA" id="ARBA00022692"/>
    </source>
</evidence>
<keyword evidence="8" id="KW-1185">Reference proteome</keyword>
<keyword evidence="7" id="KW-0436">Ligase</keyword>
<dbReference type="PANTHER" id="PTHR37422">
    <property type="entry name" value="TEICHURONIC ACID BIOSYNTHESIS PROTEIN TUAE"/>
    <property type="match status" value="1"/>
</dbReference>
<dbReference type="PANTHER" id="PTHR37422:SF23">
    <property type="entry name" value="TEICHURONIC ACID BIOSYNTHESIS PROTEIN TUAE"/>
    <property type="match status" value="1"/>
</dbReference>
<feature type="domain" description="O-antigen ligase-related" evidence="6">
    <location>
        <begin position="208"/>
        <end position="376"/>
    </location>
</feature>